<dbReference type="Pfam" id="PF00083">
    <property type="entry name" value="Sugar_tr"/>
    <property type="match status" value="1"/>
</dbReference>
<name>A0A177CR09_9PLEO</name>
<evidence type="ECO:0000256" key="4">
    <source>
        <dbReference type="ARBA" id="ARBA00022989"/>
    </source>
</evidence>
<dbReference type="PROSITE" id="PS00216">
    <property type="entry name" value="SUGAR_TRANSPORT_1"/>
    <property type="match status" value="1"/>
</dbReference>
<dbReference type="PROSITE" id="PS50850">
    <property type="entry name" value="MFS"/>
    <property type="match status" value="1"/>
</dbReference>
<comment type="similarity">
    <text evidence="2">Belongs to the major facilitator superfamily. Sugar transporter (TC 2.A.1.1) family.</text>
</comment>
<evidence type="ECO:0000256" key="1">
    <source>
        <dbReference type="ARBA" id="ARBA00004141"/>
    </source>
</evidence>
<sequence length="575" mass="63037">MTGRFSRLPSDDVDEGRYYQNRQSLDLTESVSYDEFRRQSDSESVKSLIQRDDPEVHLEKERENNSAPLRESLKQYSTLVWWLLAMSTAILYAGYDSSVLGSLNSVPAFQRDFGEWSHVPKKDNPDNWEDVIPAFWLSIWSGVGPLGAMAGSALGGWFLDRWGRRFCLMIGSIIGAGAVVILMLSNKPENKDTKRIMILVGKIIQGVGLGIIKIETFTYLSEIVPVSLKGAVMSLVPIMTLLGQLTGAIIIFAVSTSEKSSAYQIALASQWALALPPLILAIFLPEAPAFLLKTKKDPQGALKSLTRLLGPKNNPRAALAKLQATLDEENKISAKTSYIDCFKAADRRRTLIVIFAGSMEFFFGLALLGDVSYFLQQLGMQASKSLLFLIAGIVIGLIANMGSTWTVTHFGRRKLTITSLSITAGLWAVMGFSGIKQYEFTAWLAGGLSTAIIIVCGLGCWPASYAIMGETSSLSLRSRSQALGSLSQSTTTILMNTVLPYLYNPDALHLGAKTGFVMTATAGAGAVLTYFFVPELKGRSALEIDHFFEKKIRSIGSTNWRDMHVEEVPLKHAQV</sequence>
<dbReference type="InterPro" id="IPR005829">
    <property type="entry name" value="Sugar_transporter_CS"/>
</dbReference>
<dbReference type="InterPro" id="IPR020846">
    <property type="entry name" value="MFS_dom"/>
</dbReference>
<feature type="domain" description="Major facilitator superfamily (MFS) profile" evidence="8">
    <location>
        <begin position="82"/>
        <end position="537"/>
    </location>
</feature>
<feature type="transmembrane region" description="Helical" evidence="7">
    <location>
        <begin position="515"/>
        <end position="533"/>
    </location>
</feature>
<keyword evidence="10" id="KW-1185">Reference proteome</keyword>
<feature type="transmembrane region" description="Helical" evidence="7">
    <location>
        <begin position="196"/>
        <end position="220"/>
    </location>
</feature>
<evidence type="ECO:0000313" key="10">
    <source>
        <dbReference type="Proteomes" id="UP000077069"/>
    </source>
</evidence>
<feature type="transmembrane region" description="Helical" evidence="7">
    <location>
        <begin position="232"/>
        <end position="255"/>
    </location>
</feature>
<comment type="subcellular location">
    <subcellularLocation>
        <location evidence="1">Membrane</location>
        <topology evidence="1">Multi-pass membrane protein</topology>
    </subcellularLocation>
</comment>
<feature type="transmembrane region" description="Helical" evidence="7">
    <location>
        <begin position="441"/>
        <end position="461"/>
    </location>
</feature>
<dbReference type="AlphaFoldDB" id="A0A177CR09"/>
<keyword evidence="5 7" id="KW-0472">Membrane</keyword>
<dbReference type="InterPro" id="IPR036259">
    <property type="entry name" value="MFS_trans_sf"/>
</dbReference>
<evidence type="ECO:0000256" key="5">
    <source>
        <dbReference type="ARBA" id="ARBA00023136"/>
    </source>
</evidence>
<dbReference type="RefSeq" id="XP_018039763.1">
    <property type="nucleotide sequence ID" value="XM_018186260.1"/>
</dbReference>
<feature type="transmembrane region" description="Helical" evidence="7">
    <location>
        <begin position="415"/>
        <end position="435"/>
    </location>
</feature>
<dbReference type="GO" id="GO:0005351">
    <property type="term" value="F:carbohydrate:proton symporter activity"/>
    <property type="evidence" value="ECO:0007669"/>
    <property type="project" value="TreeGrafter"/>
</dbReference>
<feature type="transmembrane region" description="Helical" evidence="7">
    <location>
        <begin position="79"/>
        <end position="95"/>
    </location>
</feature>
<dbReference type="GeneID" id="28769746"/>
<dbReference type="InterPro" id="IPR050360">
    <property type="entry name" value="MFS_Sugar_Transporters"/>
</dbReference>
<evidence type="ECO:0000256" key="3">
    <source>
        <dbReference type="ARBA" id="ARBA00022692"/>
    </source>
</evidence>
<dbReference type="InParanoid" id="A0A177CR09"/>
<feature type="transmembrane region" description="Helical" evidence="7">
    <location>
        <begin position="134"/>
        <end position="159"/>
    </location>
</feature>
<evidence type="ECO:0000256" key="6">
    <source>
        <dbReference type="SAM" id="MobiDB-lite"/>
    </source>
</evidence>
<feature type="region of interest" description="Disordered" evidence="6">
    <location>
        <begin position="1"/>
        <end position="21"/>
    </location>
</feature>
<dbReference type="SUPFAM" id="SSF103473">
    <property type="entry name" value="MFS general substrate transporter"/>
    <property type="match status" value="1"/>
</dbReference>
<dbReference type="Gene3D" id="1.20.1250.20">
    <property type="entry name" value="MFS general substrate transporter like domains"/>
    <property type="match status" value="1"/>
</dbReference>
<dbReference type="PROSITE" id="PS00217">
    <property type="entry name" value="SUGAR_TRANSPORT_2"/>
    <property type="match status" value="1"/>
</dbReference>
<dbReference type="PANTHER" id="PTHR48022">
    <property type="entry name" value="PLASTIDIC GLUCOSE TRANSPORTER 4"/>
    <property type="match status" value="1"/>
</dbReference>
<dbReference type="PANTHER" id="PTHR48022:SF41">
    <property type="entry name" value="MAJOR FACILITATOR SUPERFAMILY (MFS) PROFILE DOMAIN-CONTAINING PROTEIN"/>
    <property type="match status" value="1"/>
</dbReference>
<reference evidence="9 10" key="1">
    <citation type="submission" date="2016-05" db="EMBL/GenBank/DDBJ databases">
        <title>Comparative analysis of secretome profiles of manganese(II)-oxidizing ascomycete fungi.</title>
        <authorList>
            <consortium name="DOE Joint Genome Institute"/>
            <person name="Zeiner C.A."/>
            <person name="Purvine S.O."/>
            <person name="Zink E.M."/>
            <person name="Wu S."/>
            <person name="Pasa-Tolic L."/>
            <person name="Chaput D.L."/>
            <person name="Haridas S."/>
            <person name="Grigoriev I.V."/>
            <person name="Santelli C.M."/>
            <person name="Hansel C.M."/>
        </authorList>
    </citation>
    <scope>NUCLEOTIDE SEQUENCE [LARGE SCALE GENOMIC DNA]</scope>
    <source>
        <strain evidence="9 10">AP3s5-JAC2a</strain>
    </source>
</reference>
<evidence type="ECO:0000256" key="2">
    <source>
        <dbReference type="ARBA" id="ARBA00010992"/>
    </source>
</evidence>
<dbReference type="Proteomes" id="UP000077069">
    <property type="component" value="Unassembled WGS sequence"/>
</dbReference>
<feature type="transmembrane region" description="Helical" evidence="7">
    <location>
        <begin position="351"/>
        <end position="374"/>
    </location>
</feature>
<evidence type="ECO:0000256" key="7">
    <source>
        <dbReference type="SAM" id="Phobius"/>
    </source>
</evidence>
<feature type="transmembrane region" description="Helical" evidence="7">
    <location>
        <begin position="166"/>
        <end position="184"/>
    </location>
</feature>
<protein>
    <submittedName>
        <fullName evidence="9">MFS general substrate transporter</fullName>
    </submittedName>
</protein>
<feature type="transmembrane region" description="Helical" evidence="7">
    <location>
        <begin position="386"/>
        <end position="408"/>
    </location>
</feature>
<dbReference type="OrthoDB" id="6612291at2759"/>
<feature type="transmembrane region" description="Helical" evidence="7">
    <location>
        <begin position="482"/>
        <end position="503"/>
    </location>
</feature>
<dbReference type="InterPro" id="IPR005828">
    <property type="entry name" value="MFS_sugar_transport-like"/>
</dbReference>
<accession>A0A177CR09</accession>
<feature type="region of interest" description="Disordered" evidence="6">
    <location>
        <begin position="36"/>
        <end position="64"/>
    </location>
</feature>
<gene>
    <name evidence="9" type="ORF">CC84DRAFT_436147</name>
</gene>
<dbReference type="GO" id="GO:0016020">
    <property type="term" value="C:membrane"/>
    <property type="evidence" value="ECO:0007669"/>
    <property type="project" value="UniProtKB-SubCell"/>
</dbReference>
<keyword evidence="3 7" id="KW-0812">Transmembrane</keyword>
<evidence type="ECO:0000313" key="9">
    <source>
        <dbReference type="EMBL" id="OAG09398.1"/>
    </source>
</evidence>
<evidence type="ECO:0000259" key="8">
    <source>
        <dbReference type="PROSITE" id="PS50850"/>
    </source>
</evidence>
<keyword evidence="4 7" id="KW-1133">Transmembrane helix</keyword>
<feature type="transmembrane region" description="Helical" evidence="7">
    <location>
        <begin position="261"/>
        <end position="284"/>
    </location>
</feature>
<organism evidence="9 10">
    <name type="scientific">Paraphaeosphaeria sporulosa</name>
    <dbReference type="NCBI Taxonomy" id="1460663"/>
    <lineage>
        <taxon>Eukaryota</taxon>
        <taxon>Fungi</taxon>
        <taxon>Dikarya</taxon>
        <taxon>Ascomycota</taxon>
        <taxon>Pezizomycotina</taxon>
        <taxon>Dothideomycetes</taxon>
        <taxon>Pleosporomycetidae</taxon>
        <taxon>Pleosporales</taxon>
        <taxon>Massarineae</taxon>
        <taxon>Didymosphaeriaceae</taxon>
        <taxon>Paraphaeosphaeria</taxon>
    </lineage>
</organism>
<dbReference type="EMBL" id="KV441549">
    <property type="protein sequence ID" value="OAG09398.1"/>
    <property type="molecule type" value="Genomic_DNA"/>
</dbReference>
<proteinExistence type="inferred from homology"/>